<proteinExistence type="predicted"/>
<evidence type="ECO:0000259" key="1">
    <source>
        <dbReference type="Pfam" id="PF13843"/>
    </source>
</evidence>
<gene>
    <name evidence="2" type="ORF">Pfra01_002982200</name>
</gene>
<sequence>MGLNKKGEYANYWGSQPEDLVFGGSSTSLDAIMSLSRFKLLRRCFSFNEVPTTLEHDAAARIRSLLNLLKITGGLYVNVVCCSSTWIALNYKLHCSRCDVADRLDGIVGIEEARALREEFDQVSKIRQHVLEVMLPFYAPKRIVNMDNYYTSVQLLQELELKGLYGRGTIRANSKHFPRHTILDESKCTHGDSLQAISVDYSMISASWCDGDGVN</sequence>
<reference evidence="2" key="1">
    <citation type="submission" date="2023-04" db="EMBL/GenBank/DDBJ databases">
        <title>Phytophthora fragariaefolia NBRC 109709.</title>
        <authorList>
            <person name="Ichikawa N."/>
            <person name="Sato H."/>
            <person name="Tonouchi N."/>
        </authorList>
    </citation>
    <scope>NUCLEOTIDE SEQUENCE</scope>
    <source>
        <strain evidence="2">NBRC 109709</strain>
    </source>
</reference>
<feature type="domain" description="PiggyBac transposable element-derived protein" evidence="1">
    <location>
        <begin position="111"/>
        <end position="212"/>
    </location>
</feature>
<name>A0A9W6YPY6_9STRA</name>
<accession>A0A9W6YPY6</accession>
<comment type="caution">
    <text evidence="2">The sequence shown here is derived from an EMBL/GenBank/DDBJ whole genome shotgun (WGS) entry which is preliminary data.</text>
</comment>
<dbReference type="Pfam" id="PF13843">
    <property type="entry name" value="DDE_Tnp_1_7"/>
    <property type="match status" value="1"/>
</dbReference>
<dbReference type="PANTHER" id="PTHR46599">
    <property type="entry name" value="PIGGYBAC TRANSPOSABLE ELEMENT-DERIVED PROTEIN 4"/>
    <property type="match status" value="1"/>
</dbReference>
<protein>
    <submittedName>
        <fullName evidence="2">Unnamed protein product</fullName>
    </submittedName>
</protein>
<evidence type="ECO:0000313" key="2">
    <source>
        <dbReference type="EMBL" id="GMG16577.1"/>
    </source>
</evidence>
<evidence type="ECO:0000313" key="3">
    <source>
        <dbReference type="Proteomes" id="UP001165121"/>
    </source>
</evidence>
<dbReference type="PANTHER" id="PTHR46599:SF3">
    <property type="entry name" value="PIGGYBAC TRANSPOSABLE ELEMENT-DERIVED PROTEIN 4"/>
    <property type="match status" value="1"/>
</dbReference>
<dbReference type="AlphaFoldDB" id="A0A9W6YPY6"/>
<dbReference type="InterPro" id="IPR029526">
    <property type="entry name" value="PGBD"/>
</dbReference>
<dbReference type="Proteomes" id="UP001165121">
    <property type="component" value="Unassembled WGS sequence"/>
</dbReference>
<dbReference type="EMBL" id="BSXT01018942">
    <property type="protein sequence ID" value="GMG16577.1"/>
    <property type="molecule type" value="Genomic_DNA"/>
</dbReference>
<keyword evidence="3" id="KW-1185">Reference proteome</keyword>
<dbReference type="OrthoDB" id="6077919at2759"/>
<organism evidence="2 3">
    <name type="scientific">Phytophthora fragariaefolia</name>
    <dbReference type="NCBI Taxonomy" id="1490495"/>
    <lineage>
        <taxon>Eukaryota</taxon>
        <taxon>Sar</taxon>
        <taxon>Stramenopiles</taxon>
        <taxon>Oomycota</taxon>
        <taxon>Peronosporomycetes</taxon>
        <taxon>Peronosporales</taxon>
        <taxon>Peronosporaceae</taxon>
        <taxon>Phytophthora</taxon>
    </lineage>
</organism>